<dbReference type="SUPFAM" id="SSF51338">
    <property type="entry name" value="Composite domain of metallo-dependent hydrolases"/>
    <property type="match status" value="1"/>
</dbReference>
<evidence type="ECO:0000313" key="2">
    <source>
        <dbReference type="EMBL" id="VAW12833.1"/>
    </source>
</evidence>
<feature type="domain" description="Amidohydrolase 3" evidence="1">
    <location>
        <begin position="90"/>
        <end position="558"/>
    </location>
</feature>
<dbReference type="Gene3D" id="2.30.40.10">
    <property type="entry name" value="Urease, subunit C, domain 1"/>
    <property type="match status" value="1"/>
</dbReference>
<dbReference type="Pfam" id="PF07969">
    <property type="entry name" value="Amidohydro_3"/>
    <property type="match status" value="1"/>
</dbReference>
<name>A0A3B0T9T6_9ZZZZ</name>
<dbReference type="GO" id="GO:0016810">
    <property type="term" value="F:hydrolase activity, acting on carbon-nitrogen (but not peptide) bonds"/>
    <property type="evidence" value="ECO:0007669"/>
    <property type="project" value="InterPro"/>
</dbReference>
<accession>A0A3B0T9T6</accession>
<dbReference type="Gene3D" id="3.20.20.140">
    <property type="entry name" value="Metal-dependent hydrolases"/>
    <property type="match status" value="1"/>
</dbReference>
<dbReference type="AlphaFoldDB" id="A0A3B0T9T6"/>
<gene>
    <name evidence="2" type="ORF">MNBD_BACTEROID03-1117</name>
</gene>
<dbReference type="EMBL" id="UOEL01000095">
    <property type="protein sequence ID" value="VAW12833.1"/>
    <property type="molecule type" value="Genomic_DNA"/>
</dbReference>
<organism evidence="2">
    <name type="scientific">hydrothermal vent metagenome</name>
    <dbReference type="NCBI Taxonomy" id="652676"/>
    <lineage>
        <taxon>unclassified sequences</taxon>
        <taxon>metagenomes</taxon>
        <taxon>ecological metagenomes</taxon>
    </lineage>
</organism>
<dbReference type="InterPro" id="IPR013108">
    <property type="entry name" value="Amidohydro_3"/>
</dbReference>
<dbReference type="PANTHER" id="PTHR22642">
    <property type="entry name" value="IMIDAZOLONEPROPIONASE"/>
    <property type="match status" value="1"/>
</dbReference>
<dbReference type="InterPro" id="IPR032466">
    <property type="entry name" value="Metal_Hydrolase"/>
</dbReference>
<dbReference type="InterPro" id="IPR033932">
    <property type="entry name" value="YtcJ-like"/>
</dbReference>
<dbReference type="Gene3D" id="3.10.310.70">
    <property type="match status" value="1"/>
</dbReference>
<evidence type="ECO:0000259" key="1">
    <source>
        <dbReference type="Pfam" id="PF07969"/>
    </source>
</evidence>
<dbReference type="SUPFAM" id="SSF51556">
    <property type="entry name" value="Metallo-dependent hydrolases"/>
    <property type="match status" value="1"/>
</dbReference>
<proteinExistence type="predicted"/>
<reference evidence="2" key="1">
    <citation type="submission" date="2018-06" db="EMBL/GenBank/DDBJ databases">
        <authorList>
            <person name="Zhirakovskaya E."/>
        </authorList>
    </citation>
    <scope>NUCLEOTIDE SEQUENCE</scope>
</reference>
<dbReference type="CDD" id="cd01300">
    <property type="entry name" value="YtcJ_like"/>
    <property type="match status" value="1"/>
</dbReference>
<protein>
    <recommendedName>
        <fullName evidence="1">Amidohydrolase 3 domain-containing protein</fullName>
    </recommendedName>
</protein>
<dbReference type="InterPro" id="IPR011059">
    <property type="entry name" value="Metal-dep_hydrolase_composite"/>
</dbReference>
<dbReference type="PANTHER" id="PTHR22642:SF2">
    <property type="entry name" value="PROTEIN LONG AFTER FAR-RED 3"/>
    <property type="match status" value="1"/>
</dbReference>
<sequence length="559" mass="62520">MILFLGYDYFVIFGWNNIEKIMKRLILLLILVFASCELLKEEVDLVIINANIYTVDEGFGKAEAFAVKKGRFVAVGTSKEIRKAYTSTNIIDADGRTITPGLIDAHCHFYGLGLAQQLVDLVGTKSYAEVLDRVQQFQKESPKEFIRGRGWDQNDWEVKEFPTKKELDSLFPETPVALRRVDGHAYLVNQAALDRAGIDWSTKVEGGEIVRGAMGLSGILIDNPMRLIDSVIPVPNLQARIQALKDAEQICLDHGLTTVDDAGIDRATIELIDSLQQNGELMIRVYAMISNTPENLEYYLYQGPVKTDKLNVRSVKVYGDGALGSRGAALKKPYSDKEGHYGAMITPVEEIEDLARRIAISEYQMNTHAIGDSANAVVLRAYEKALNGQEDRRWRIEHAQVIDSVDFDYFENGIIPSIQPTHATSDMYWTEDRLGAERVKGAYAFKALLNKAGRVALGTDFPVEHVSPLLTFYAAVSRQDVDGYPEGGFQLKDVLTREEALRGMTIWAAYSNFEEDEKGSIEVGKFADFTIYNKDMMTVPMHDIPNIMAEQTFVGGVVR</sequence>